<dbReference type="EMBL" id="BMDG01000011">
    <property type="protein sequence ID" value="GGI10432.1"/>
    <property type="molecule type" value="Genomic_DNA"/>
</dbReference>
<name>A0ABQ2BAC4_9MICO</name>
<protein>
    <submittedName>
        <fullName evidence="1">Uncharacterized protein</fullName>
    </submittedName>
</protein>
<comment type="caution">
    <text evidence="1">The sequence shown here is derived from an EMBL/GenBank/DDBJ whole genome shotgun (WGS) entry which is preliminary data.</text>
</comment>
<sequence>MGAEAEAADSWLTRTRLEGSASMSAMREVHSDAGGTRVASALLAPNDVRASPETLISGSGMPMNAQNSIRWFFLVPG</sequence>
<organism evidence="1 2">
    <name type="scientific">Isoptericola cucumis</name>
    <dbReference type="NCBI Taxonomy" id="1776856"/>
    <lineage>
        <taxon>Bacteria</taxon>
        <taxon>Bacillati</taxon>
        <taxon>Actinomycetota</taxon>
        <taxon>Actinomycetes</taxon>
        <taxon>Micrococcales</taxon>
        <taxon>Promicromonosporaceae</taxon>
        <taxon>Isoptericola</taxon>
    </lineage>
</organism>
<evidence type="ECO:0000313" key="1">
    <source>
        <dbReference type="EMBL" id="GGI10432.1"/>
    </source>
</evidence>
<keyword evidence="2" id="KW-1185">Reference proteome</keyword>
<dbReference type="Proteomes" id="UP000632535">
    <property type="component" value="Unassembled WGS sequence"/>
</dbReference>
<proteinExistence type="predicted"/>
<evidence type="ECO:0000313" key="2">
    <source>
        <dbReference type="Proteomes" id="UP000632535"/>
    </source>
</evidence>
<accession>A0ABQ2BAC4</accession>
<reference evidence="2" key="1">
    <citation type="journal article" date="2019" name="Int. J. Syst. Evol. Microbiol.">
        <title>The Global Catalogue of Microorganisms (GCM) 10K type strain sequencing project: providing services to taxonomists for standard genome sequencing and annotation.</title>
        <authorList>
            <consortium name="The Broad Institute Genomics Platform"/>
            <consortium name="The Broad Institute Genome Sequencing Center for Infectious Disease"/>
            <person name="Wu L."/>
            <person name="Ma J."/>
        </authorList>
    </citation>
    <scope>NUCLEOTIDE SEQUENCE [LARGE SCALE GENOMIC DNA]</scope>
    <source>
        <strain evidence="2">CCM 8653</strain>
    </source>
</reference>
<gene>
    <name evidence="1" type="ORF">GCM10007368_31210</name>
</gene>